<dbReference type="GO" id="GO:0000981">
    <property type="term" value="F:DNA-binding transcription factor activity, RNA polymerase II-specific"/>
    <property type="evidence" value="ECO:0007669"/>
    <property type="project" value="TreeGrafter"/>
</dbReference>
<name>A0A8B7N276_HYAAZ</name>
<dbReference type="GeneID" id="108665662"/>
<dbReference type="FunFam" id="3.30.160.60:FF:000634">
    <property type="entry name" value="Zinc finger X-chromosomal protein"/>
    <property type="match status" value="1"/>
</dbReference>
<keyword evidence="3" id="KW-0479">Metal-binding</keyword>
<dbReference type="GO" id="GO:0008270">
    <property type="term" value="F:zinc ion binding"/>
    <property type="evidence" value="ECO:0007669"/>
    <property type="project" value="UniProtKB-KW"/>
</dbReference>
<proteinExistence type="predicted"/>
<dbReference type="SMART" id="SM00355">
    <property type="entry name" value="ZnF_C2H2"/>
    <property type="match status" value="13"/>
</dbReference>
<feature type="domain" description="C2H2-type" evidence="12">
    <location>
        <begin position="379"/>
        <end position="401"/>
    </location>
</feature>
<dbReference type="FunFam" id="3.30.160.60:FF:000072">
    <property type="entry name" value="zinc finger protein 143 isoform X1"/>
    <property type="match status" value="1"/>
</dbReference>
<feature type="domain" description="C2H2-type" evidence="12">
    <location>
        <begin position="351"/>
        <end position="378"/>
    </location>
</feature>
<keyword evidence="8" id="KW-0238">DNA-binding</keyword>
<dbReference type="GO" id="GO:0005634">
    <property type="term" value="C:nucleus"/>
    <property type="evidence" value="ECO:0007669"/>
    <property type="project" value="UniProtKB-SubCell"/>
</dbReference>
<dbReference type="KEGG" id="hazt:108665662"/>
<organism evidence="13 14">
    <name type="scientific">Hyalella azteca</name>
    <name type="common">Amphipod</name>
    <dbReference type="NCBI Taxonomy" id="294128"/>
    <lineage>
        <taxon>Eukaryota</taxon>
        <taxon>Metazoa</taxon>
        <taxon>Ecdysozoa</taxon>
        <taxon>Arthropoda</taxon>
        <taxon>Crustacea</taxon>
        <taxon>Multicrustacea</taxon>
        <taxon>Malacostraca</taxon>
        <taxon>Eumalacostraca</taxon>
        <taxon>Peracarida</taxon>
        <taxon>Amphipoda</taxon>
        <taxon>Senticaudata</taxon>
        <taxon>Talitrida</taxon>
        <taxon>Talitroidea</taxon>
        <taxon>Hyalellidae</taxon>
        <taxon>Hyalella</taxon>
    </lineage>
</organism>
<feature type="domain" description="C2H2-type" evidence="12">
    <location>
        <begin position="237"/>
        <end position="264"/>
    </location>
</feature>
<feature type="domain" description="C2H2-type" evidence="12">
    <location>
        <begin position="97"/>
        <end position="124"/>
    </location>
</feature>
<evidence type="ECO:0000313" key="13">
    <source>
        <dbReference type="Proteomes" id="UP000694843"/>
    </source>
</evidence>
<feature type="domain" description="C2H2-type" evidence="12">
    <location>
        <begin position="181"/>
        <end position="208"/>
    </location>
</feature>
<feature type="domain" description="C2H2-type" evidence="12">
    <location>
        <begin position="152"/>
        <end position="179"/>
    </location>
</feature>
<dbReference type="Proteomes" id="UP000694843">
    <property type="component" value="Unplaced"/>
</dbReference>
<dbReference type="OrthoDB" id="427030at2759"/>
<feature type="domain" description="C2H2-type" evidence="12">
    <location>
        <begin position="323"/>
        <end position="350"/>
    </location>
</feature>
<evidence type="ECO:0000256" key="10">
    <source>
        <dbReference type="ARBA" id="ARBA00023242"/>
    </source>
</evidence>
<evidence type="ECO:0000256" key="7">
    <source>
        <dbReference type="ARBA" id="ARBA00023015"/>
    </source>
</evidence>
<dbReference type="GO" id="GO:0000978">
    <property type="term" value="F:RNA polymerase II cis-regulatory region sequence-specific DNA binding"/>
    <property type="evidence" value="ECO:0007669"/>
    <property type="project" value="TreeGrafter"/>
</dbReference>
<dbReference type="FunFam" id="3.30.160.60:FF:000176">
    <property type="entry name" value="zinc finger protein 70"/>
    <property type="match status" value="1"/>
</dbReference>
<accession>A0A8B7N276</accession>
<keyword evidence="4" id="KW-0677">Repeat</keyword>
<sequence>MTAATMFAAILPSGHETGETCWQRYLCYYCNSAAKRFSSMQQHIIENHQERLYECELCFQTVYSGDASGDTQGLVFQKRSDLILHLEEHLSNGERRYTCGSCNKRFCLARQIRQHKRHHLAKSVMCPHCPRRFRSEVALQEHIYNHTGCRPFRCFHCKKRFSSRYTLKVHNKTHLVRERNHRCIVCRKEFLSYHHLVEHMHVHEDSKNFPCDVCGKAFATVRSLELHKVIHTGVKNYSCKLCNKMFARKGEVEDHERIHTGEKPFQCEICGATFSQRSNLQSHKRATHLKEKKHQCPDCDKAFKRRRLLVCHQMSVHTGERPYKCEICSAAFVYPEHFKKHLRIHTGEKPFKCEICGKAFNSRDNRNAHKFIHSERKPYECTLCNTGFMRKPMLMTHLLQHDQNLSQPKSCVRVNPPSVADEPWSQNHSMATDENEFYESSESLKIVPEELEGEVQLVNNEEVEVVSRPLHIIQTDGLPRYLIQSSDRSSFLASIQGQVLKVRPEAFHVKCDGVHYELSDNAPEAEDVESPTANPLGVQTSTFQLQLDDEDDLDQDELKLQNVRTVGGEIQGISCVSGVVGSQHGHDNDLLSCGTSQEDNNALLSRSFQFDGPIKVYTTQGVVTVPGGKQRRVASNRTMWNEANTE</sequence>
<dbReference type="InterPro" id="IPR036236">
    <property type="entry name" value="Znf_C2H2_sf"/>
</dbReference>
<feature type="domain" description="C2H2-type" evidence="12">
    <location>
        <begin position="124"/>
        <end position="151"/>
    </location>
</feature>
<comment type="function">
    <text evidence="1">May be involved in transcriptional regulation.</text>
</comment>
<keyword evidence="9" id="KW-0804">Transcription</keyword>
<reference evidence="14" key="1">
    <citation type="submission" date="2025-08" db="UniProtKB">
        <authorList>
            <consortium name="RefSeq"/>
        </authorList>
    </citation>
    <scope>IDENTIFICATION</scope>
    <source>
        <tissue evidence="14">Whole organism</tissue>
    </source>
</reference>
<dbReference type="SUPFAM" id="SSF57667">
    <property type="entry name" value="beta-beta-alpha zinc fingers"/>
    <property type="match status" value="6"/>
</dbReference>
<keyword evidence="13" id="KW-1185">Reference proteome</keyword>
<dbReference type="Gene3D" id="3.30.160.60">
    <property type="entry name" value="Classic Zinc Finger"/>
    <property type="match status" value="9"/>
</dbReference>
<feature type="domain" description="C2H2-type" evidence="12">
    <location>
        <begin position="209"/>
        <end position="236"/>
    </location>
</feature>
<comment type="subcellular location">
    <subcellularLocation>
        <location evidence="2">Nucleus</location>
    </subcellularLocation>
</comment>
<dbReference type="InterPro" id="IPR050752">
    <property type="entry name" value="C2H2-ZF_domain"/>
</dbReference>
<dbReference type="PANTHER" id="PTHR24384:SF189">
    <property type="entry name" value="C2H2-TYPE DOMAIN-CONTAINING PROTEIN-RELATED"/>
    <property type="match status" value="1"/>
</dbReference>
<dbReference type="PROSITE" id="PS50157">
    <property type="entry name" value="ZINC_FINGER_C2H2_2"/>
    <property type="match status" value="11"/>
</dbReference>
<evidence type="ECO:0000256" key="3">
    <source>
        <dbReference type="ARBA" id="ARBA00022723"/>
    </source>
</evidence>
<dbReference type="FunFam" id="3.30.160.60:FF:001498">
    <property type="entry name" value="Zinc finger protein 404"/>
    <property type="match status" value="1"/>
</dbReference>
<gene>
    <name evidence="14" type="primary">LOC108665662</name>
</gene>
<evidence type="ECO:0000256" key="11">
    <source>
        <dbReference type="PROSITE-ProRule" id="PRU00042"/>
    </source>
</evidence>
<evidence type="ECO:0000256" key="1">
    <source>
        <dbReference type="ARBA" id="ARBA00003767"/>
    </source>
</evidence>
<evidence type="ECO:0000256" key="5">
    <source>
        <dbReference type="ARBA" id="ARBA00022771"/>
    </source>
</evidence>
<dbReference type="Pfam" id="PF00096">
    <property type="entry name" value="zf-C2H2"/>
    <property type="match status" value="7"/>
</dbReference>
<keyword evidence="6" id="KW-0862">Zinc</keyword>
<evidence type="ECO:0000259" key="12">
    <source>
        <dbReference type="PROSITE" id="PS50157"/>
    </source>
</evidence>
<evidence type="ECO:0000256" key="2">
    <source>
        <dbReference type="ARBA" id="ARBA00004123"/>
    </source>
</evidence>
<evidence type="ECO:0000313" key="14">
    <source>
        <dbReference type="RefSeq" id="XP_018007926.1"/>
    </source>
</evidence>
<dbReference type="RefSeq" id="XP_018007926.1">
    <property type="nucleotide sequence ID" value="XM_018152437.2"/>
</dbReference>
<dbReference type="OMA" id="STHICIH"/>
<dbReference type="PROSITE" id="PS00028">
    <property type="entry name" value="ZINC_FINGER_C2H2_1"/>
    <property type="match status" value="11"/>
</dbReference>
<feature type="domain" description="C2H2-type" evidence="12">
    <location>
        <begin position="265"/>
        <end position="293"/>
    </location>
</feature>
<dbReference type="InterPro" id="IPR013087">
    <property type="entry name" value="Znf_C2H2_type"/>
</dbReference>
<keyword evidence="7" id="KW-0805">Transcription regulation</keyword>
<dbReference type="PANTHER" id="PTHR24384">
    <property type="entry name" value="FINGER PUTATIVE TRANSCRIPTION FACTOR FAMILY-RELATED"/>
    <property type="match status" value="1"/>
</dbReference>
<keyword evidence="10" id="KW-0539">Nucleus</keyword>
<evidence type="ECO:0000256" key="4">
    <source>
        <dbReference type="ARBA" id="ARBA00022737"/>
    </source>
</evidence>
<dbReference type="FunFam" id="3.30.160.60:FF:000624">
    <property type="entry name" value="zinc finger protein 697"/>
    <property type="match status" value="1"/>
</dbReference>
<evidence type="ECO:0000256" key="6">
    <source>
        <dbReference type="ARBA" id="ARBA00022833"/>
    </source>
</evidence>
<keyword evidence="5 11" id="KW-0863">Zinc-finger</keyword>
<evidence type="ECO:0000256" key="9">
    <source>
        <dbReference type="ARBA" id="ARBA00023163"/>
    </source>
</evidence>
<protein>
    <submittedName>
        <fullName evidence="14">Zinc finger protein 883-like</fullName>
    </submittedName>
</protein>
<dbReference type="AlphaFoldDB" id="A0A8B7N276"/>
<evidence type="ECO:0000256" key="8">
    <source>
        <dbReference type="ARBA" id="ARBA00023125"/>
    </source>
</evidence>
<feature type="domain" description="C2H2-type" evidence="12">
    <location>
        <begin position="294"/>
        <end position="322"/>
    </location>
</feature>